<feature type="domain" description="ThuA-like" evidence="1">
    <location>
        <begin position="7"/>
        <end position="204"/>
    </location>
</feature>
<dbReference type="Pfam" id="PF06283">
    <property type="entry name" value="ThuA"/>
    <property type="match status" value="1"/>
</dbReference>
<protein>
    <recommendedName>
        <fullName evidence="1">ThuA-like domain-containing protein</fullName>
    </recommendedName>
</protein>
<accession>A0A381XGR7</accession>
<dbReference type="InterPro" id="IPR029010">
    <property type="entry name" value="ThuA-like"/>
</dbReference>
<evidence type="ECO:0000313" key="2">
    <source>
        <dbReference type="EMBL" id="SVA63935.1"/>
    </source>
</evidence>
<dbReference type="SUPFAM" id="SSF52317">
    <property type="entry name" value="Class I glutamine amidotransferase-like"/>
    <property type="match status" value="1"/>
</dbReference>
<dbReference type="Gene3D" id="3.40.50.880">
    <property type="match status" value="1"/>
</dbReference>
<dbReference type="AlphaFoldDB" id="A0A381XGR7"/>
<reference evidence="2" key="1">
    <citation type="submission" date="2018-05" db="EMBL/GenBank/DDBJ databases">
        <authorList>
            <person name="Lanie J.A."/>
            <person name="Ng W.-L."/>
            <person name="Kazmierczak K.M."/>
            <person name="Andrzejewski T.M."/>
            <person name="Davidsen T.M."/>
            <person name="Wayne K.J."/>
            <person name="Tettelin H."/>
            <person name="Glass J.I."/>
            <person name="Rusch D."/>
            <person name="Podicherti R."/>
            <person name="Tsui H.-C.T."/>
            <person name="Winkler M.E."/>
        </authorList>
    </citation>
    <scope>NUCLEOTIDE SEQUENCE</scope>
</reference>
<evidence type="ECO:0000259" key="1">
    <source>
        <dbReference type="Pfam" id="PF06283"/>
    </source>
</evidence>
<organism evidence="2">
    <name type="scientific">marine metagenome</name>
    <dbReference type="NCBI Taxonomy" id="408172"/>
    <lineage>
        <taxon>unclassified sequences</taxon>
        <taxon>metagenomes</taxon>
        <taxon>ecological metagenomes</taxon>
    </lineage>
</organism>
<dbReference type="InterPro" id="IPR029062">
    <property type="entry name" value="Class_I_gatase-like"/>
</dbReference>
<sequence>MASHNTLVFAGGQIHDYKSAGPAIMDALSECDDLTLTYVEEDLDALVAPNLDAYDLIVFYYTVGDISDAQKNGLLNWVASGKGYAGIHSAADSFRSCPEYRAMVGGHFVTHPKYRDYQVSVVDEGHFITDGLTEFMVRDEQYILDYDVRNHVLCSALHEGGAMPVAWTKSWGEGRVFYLALGHDGDACGHETFRTLLQRGACWAAQPAED</sequence>
<dbReference type="PANTHER" id="PTHR40469">
    <property type="entry name" value="SECRETED GLYCOSYL HYDROLASE"/>
    <property type="match status" value="1"/>
</dbReference>
<proteinExistence type="predicted"/>
<gene>
    <name evidence="2" type="ORF">METZ01_LOCUS116789</name>
</gene>
<name>A0A381XGR7_9ZZZZ</name>
<dbReference type="EMBL" id="UINC01015126">
    <property type="protein sequence ID" value="SVA63935.1"/>
    <property type="molecule type" value="Genomic_DNA"/>
</dbReference>
<dbReference type="PANTHER" id="PTHR40469:SF2">
    <property type="entry name" value="GALACTOSE-BINDING DOMAIN-LIKE SUPERFAMILY PROTEIN"/>
    <property type="match status" value="1"/>
</dbReference>